<accession>A0A9P8V3H1</accession>
<proteinExistence type="inferred from homology"/>
<evidence type="ECO:0000313" key="6">
    <source>
        <dbReference type="Proteomes" id="UP000770015"/>
    </source>
</evidence>
<evidence type="ECO:0000256" key="1">
    <source>
        <dbReference type="ARBA" id="ARBA00006484"/>
    </source>
</evidence>
<dbReference type="PRINTS" id="PR00080">
    <property type="entry name" value="SDRFAMILY"/>
</dbReference>
<comment type="similarity">
    <text evidence="1 4">Belongs to the short-chain dehydrogenases/reductases (SDR) family.</text>
</comment>
<dbReference type="PRINTS" id="PR00081">
    <property type="entry name" value="GDHRDH"/>
</dbReference>
<organism evidence="5 6">
    <name type="scientific">Plectosphaerella plurivora</name>
    <dbReference type="NCBI Taxonomy" id="936078"/>
    <lineage>
        <taxon>Eukaryota</taxon>
        <taxon>Fungi</taxon>
        <taxon>Dikarya</taxon>
        <taxon>Ascomycota</taxon>
        <taxon>Pezizomycotina</taxon>
        <taxon>Sordariomycetes</taxon>
        <taxon>Hypocreomycetidae</taxon>
        <taxon>Glomerellales</taxon>
        <taxon>Plectosphaerellaceae</taxon>
        <taxon>Plectosphaerella</taxon>
    </lineage>
</organism>
<comment type="caution">
    <text evidence="5">The sequence shown here is derived from an EMBL/GenBank/DDBJ whole genome shotgun (WGS) entry which is preliminary data.</text>
</comment>
<evidence type="ECO:0000256" key="3">
    <source>
        <dbReference type="ARBA" id="ARBA00023002"/>
    </source>
</evidence>
<dbReference type="AlphaFoldDB" id="A0A9P8V3H1"/>
<gene>
    <name evidence="5" type="ORF">F5X68DRAFT_248796</name>
</gene>
<reference evidence="5" key="1">
    <citation type="journal article" date="2021" name="Nat. Commun.">
        <title>Genetic determinants of endophytism in the Arabidopsis root mycobiome.</title>
        <authorList>
            <person name="Mesny F."/>
            <person name="Miyauchi S."/>
            <person name="Thiergart T."/>
            <person name="Pickel B."/>
            <person name="Atanasova L."/>
            <person name="Karlsson M."/>
            <person name="Huettel B."/>
            <person name="Barry K.W."/>
            <person name="Haridas S."/>
            <person name="Chen C."/>
            <person name="Bauer D."/>
            <person name="Andreopoulos W."/>
            <person name="Pangilinan J."/>
            <person name="LaButti K."/>
            <person name="Riley R."/>
            <person name="Lipzen A."/>
            <person name="Clum A."/>
            <person name="Drula E."/>
            <person name="Henrissat B."/>
            <person name="Kohler A."/>
            <person name="Grigoriev I.V."/>
            <person name="Martin F.M."/>
            <person name="Hacquard S."/>
        </authorList>
    </citation>
    <scope>NUCLEOTIDE SEQUENCE</scope>
    <source>
        <strain evidence="5">MPI-SDFR-AT-0117</strain>
    </source>
</reference>
<name>A0A9P8V3H1_9PEZI</name>
<dbReference type="InterPro" id="IPR020904">
    <property type="entry name" value="Sc_DH/Rdtase_CS"/>
</dbReference>
<keyword evidence="3" id="KW-0560">Oxidoreductase</keyword>
<protein>
    <submittedName>
        <fullName evidence="5">Uncharacterized protein</fullName>
    </submittedName>
</protein>
<evidence type="ECO:0000313" key="5">
    <source>
        <dbReference type="EMBL" id="KAH6670250.1"/>
    </source>
</evidence>
<evidence type="ECO:0000256" key="2">
    <source>
        <dbReference type="ARBA" id="ARBA00022857"/>
    </source>
</evidence>
<dbReference type="Proteomes" id="UP000770015">
    <property type="component" value="Unassembled WGS sequence"/>
</dbReference>
<evidence type="ECO:0000256" key="4">
    <source>
        <dbReference type="RuleBase" id="RU000363"/>
    </source>
</evidence>
<dbReference type="PANTHER" id="PTHR43180:SF33">
    <property type="entry name" value="15-HYDROXYPROSTAGLANDIN DEHYDROGENASE [NAD(+)]-LIKE"/>
    <property type="match status" value="1"/>
</dbReference>
<keyword evidence="6" id="KW-1185">Reference proteome</keyword>
<dbReference type="EMBL" id="JAGSXJ010000030">
    <property type="protein sequence ID" value="KAH6670250.1"/>
    <property type="molecule type" value="Genomic_DNA"/>
</dbReference>
<dbReference type="InterPro" id="IPR036291">
    <property type="entry name" value="NAD(P)-bd_dom_sf"/>
</dbReference>
<dbReference type="SUPFAM" id="SSF51735">
    <property type="entry name" value="NAD(P)-binding Rossmann-fold domains"/>
    <property type="match status" value="1"/>
</dbReference>
<dbReference type="PROSITE" id="PS00061">
    <property type="entry name" value="ADH_SHORT"/>
    <property type="match status" value="1"/>
</dbReference>
<keyword evidence="2" id="KW-0521">NADP</keyword>
<dbReference type="Gene3D" id="3.40.50.720">
    <property type="entry name" value="NAD(P)-binding Rossmann-like Domain"/>
    <property type="match status" value="1"/>
</dbReference>
<dbReference type="PANTHER" id="PTHR43180">
    <property type="entry name" value="3-OXOACYL-(ACYL-CARRIER-PROTEIN) REDUCTASE (AFU_ORTHOLOGUE AFUA_6G11210)"/>
    <property type="match status" value="1"/>
</dbReference>
<dbReference type="GO" id="GO:0016491">
    <property type="term" value="F:oxidoreductase activity"/>
    <property type="evidence" value="ECO:0007669"/>
    <property type="project" value="UniProtKB-KW"/>
</dbReference>
<sequence length="244" mass="26299">MAALDIRSDDPLFREAKDKGSVTIWDDQLRLFETTLAKHGRIDIVLANAGIDEIAEDAFADTLDEAGRLREPTLVVLDVNLGGAIYTTKLALSFFRRLGTPGSIVATGSAASYLDTPGIPIYNAAKHGVIGLVRSLRDTLAAEGLVRANVVAPWFTLTPFTAKVAPVWKEAGLPVNTPADVARAVVFLALNKEYHGKSIYVSNGGYTELEGPVQASRPSWLGAQNTAWVDQRKAAKIKLGKQEE</sequence>
<dbReference type="OrthoDB" id="5371740at2759"/>
<dbReference type="InterPro" id="IPR002347">
    <property type="entry name" value="SDR_fam"/>
</dbReference>
<dbReference type="Pfam" id="PF00106">
    <property type="entry name" value="adh_short"/>
    <property type="match status" value="1"/>
</dbReference>